<comment type="caution">
    <text evidence="2">The sequence shown here is derived from an EMBL/GenBank/DDBJ whole genome shotgun (WGS) entry which is preliminary data.</text>
</comment>
<dbReference type="PANTHER" id="PTHR18964">
    <property type="entry name" value="ROK (REPRESSOR, ORF, KINASE) FAMILY"/>
    <property type="match status" value="1"/>
</dbReference>
<reference evidence="2 3" key="1">
    <citation type="journal article" date="2019" name="Nat. Med.">
        <title>A library of human gut bacterial isolates paired with longitudinal multiomics data enables mechanistic microbiome research.</title>
        <authorList>
            <person name="Poyet M."/>
            <person name="Groussin M."/>
            <person name="Gibbons S.M."/>
            <person name="Avila-Pacheco J."/>
            <person name="Jiang X."/>
            <person name="Kearney S.M."/>
            <person name="Perrotta A.R."/>
            <person name="Berdy B."/>
            <person name="Zhao S."/>
            <person name="Lieberman T.D."/>
            <person name="Swanson P.K."/>
            <person name="Smith M."/>
            <person name="Roesemann S."/>
            <person name="Alexander J.E."/>
            <person name="Rich S.A."/>
            <person name="Livny J."/>
            <person name="Vlamakis H."/>
            <person name="Clish C."/>
            <person name="Bullock K."/>
            <person name="Deik A."/>
            <person name="Scott J."/>
            <person name="Pierce K.A."/>
            <person name="Xavier R.J."/>
            <person name="Alm E.J."/>
        </authorList>
    </citation>
    <scope>NUCLEOTIDE SEQUENCE [LARGE SCALE GENOMIC DNA]</scope>
    <source>
        <strain evidence="2 3">BIOML-A13</strain>
    </source>
</reference>
<evidence type="ECO:0000256" key="1">
    <source>
        <dbReference type="ARBA" id="ARBA00006479"/>
    </source>
</evidence>
<dbReference type="PROSITE" id="PS01125">
    <property type="entry name" value="ROK"/>
    <property type="match status" value="1"/>
</dbReference>
<dbReference type="SUPFAM" id="SSF53067">
    <property type="entry name" value="Actin-like ATPase domain"/>
    <property type="match status" value="1"/>
</dbReference>
<dbReference type="InterPro" id="IPR000600">
    <property type="entry name" value="ROK"/>
</dbReference>
<protein>
    <submittedName>
        <fullName evidence="2">ROK family protein</fullName>
    </submittedName>
</protein>
<dbReference type="RefSeq" id="WP_117687293.1">
    <property type="nucleotide sequence ID" value="NZ_CP058603.1"/>
</dbReference>
<dbReference type="PANTHER" id="PTHR18964:SF169">
    <property type="entry name" value="N-ACETYLMANNOSAMINE KINASE"/>
    <property type="match status" value="1"/>
</dbReference>
<dbReference type="Proteomes" id="UP000451386">
    <property type="component" value="Unassembled WGS sequence"/>
</dbReference>
<dbReference type="InterPro" id="IPR043129">
    <property type="entry name" value="ATPase_NBD"/>
</dbReference>
<dbReference type="AlphaFoldDB" id="A0A6I1DTH0"/>
<dbReference type="EMBL" id="WDOP01000004">
    <property type="protein sequence ID" value="KAB7486527.1"/>
    <property type="molecule type" value="Genomic_DNA"/>
</dbReference>
<accession>A0A6I1DTH0</accession>
<proteinExistence type="inferred from homology"/>
<dbReference type="Gene3D" id="3.30.420.40">
    <property type="match status" value="2"/>
</dbReference>
<gene>
    <name evidence="2" type="ORF">GBA83_05790</name>
</gene>
<sequence length="333" mass="34245">MNDGTDEEGKLILALDVGGTKIAGSVLRFSSGHMPELIRLVQEPTQAQEGGLAVLQRIVEFSCELLGRIDREVMGIGIGAAGVIALDGSIESATSLMPGWSGMPLGPALRAATGKTVSVVGDVHAHALGEAHWGAGRDVSSMLLVAVGTGIGGAMVLGGHVLHGAHNVGGHIGHVCHPDARRIRCSCGRYGHVEPIASGLGIERCYHKLSGKDARGDRIAEMARNGDNDAQSAVLMAGRALGNTLGMQANMLDPEMIVLSGSVCGAGELWLDAVRQGYQDQVIDALSDIPIVPGTLGAQAPILGAAVPLAQYLGLIEGDEGTAVEKDPICVIS</sequence>
<organism evidence="2 3">
    <name type="scientific">Bifidobacterium bifidum</name>
    <dbReference type="NCBI Taxonomy" id="1681"/>
    <lineage>
        <taxon>Bacteria</taxon>
        <taxon>Bacillati</taxon>
        <taxon>Actinomycetota</taxon>
        <taxon>Actinomycetes</taxon>
        <taxon>Bifidobacteriales</taxon>
        <taxon>Bifidobacteriaceae</taxon>
        <taxon>Bifidobacterium</taxon>
    </lineage>
</organism>
<dbReference type="Pfam" id="PF00480">
    <property type="entry name" value="ROK"/>
    <property type="match status" value="1"/>
</dbReference>
<dbReference type="GeneID" id="93091971"/>
<comment type="similarity">
    <text evidence="1">Belongs to the ROK (NagC/XylR) family.</text>
</comment>
<evidence type="ECO:0000313" key="3">
    <source>
        <dbReference type="Proteomes" id="UP000451386"/>
    </source>
</evidence>
<dbReference type="InterPro" id="IPR049874">
    <property type="entry name" value="ROK_cs"/>
</dbReference>
<evidence type="ECO:0000313" key="2">
    <source>
        <dbReference type="EMBL" id="KAB7486527.1"/>
    </source>
</evidence>
<name>A0A6I1DTH0_BIFBI</name>